<dbReference type="EMBL" id="CAJPVJ010016442">
    <property type="protein sequence ID" value="CAG2176234.1"/>
    <property type="molecule type" value="Genomic_DNA"/>
</dbReference>
<name>A0A7R9MFQ8_9ACAR</name>
<protein>
    <submittedName>
        <fullName evidence="1">Uncharacterized protein</fullName>
    </submittedName>
</protein>
<evidence type="ECO:0000313" key="2">
    <source>
        <dbReference type="Proteomes" id="UP000728032"/>
    </source>
</evidence>
<proteinExistence type="predicted"/>
<keyword evidence="2" id="KW-1185">Reference proteome</keyword>
<gene>
    <name evidence="1" type="ORF">ONB1V03_LOCUS15668</name>
</gene>
<dbReference type="EMBL" id="OC931267">
    <property type="protein sequence ID" value="CAD7659072.1"/>
    <property type="molecule type" value="Genomic_DNA"/>
</dbReference>
<dbReference type="AlphaFoldDB" id="A0A7R9MFQ8"/>
<sequence length="82" mass="9275">MAKIVSGQIALTLWQLGKTGTQLPTQVLLQTCCDTDYTHTNNAHNITNNDNPTEYGTQHKEPWFINHVKLNYPQVNANTNNH</sequence>
<dbReference type="Proteomes" id="UP000728032">
    <property type="component" value="Unassembled WGS sequence"/>
</dbReference>
<organism evidence="1">
    <name type="scientific">Oppiella nova</name>
    <dbReference type="NCBI Taxonomy" id="334625"/>
    <lineage>
        <taxon>Eukaryota</taxon>
        <taxon>Metazoa</taxon>
        <taxon>Ecdysozoa</taxon>
        <taxon>Arthropoda</taxon>
        <taxon>Chelicerata</taxon>
        <taxon>Arachnida</taxon>
        <taxon>Acari</taxon>
        <taxon>Acariformes</taxon>
        <taxon>Sarcoptiformes</taxon>
        <taxon>Oribatida</taxon>
        <taxon>Brachypylina</taxon>
        <taxon>Oppioidea</taxon>
        <taxon>Oppiidae</taxon>
        <taxon>Oppiella</taxon>
    </lineage>
</organism>
<reference evidence="1" key="1">
    <citation type="submission" date="2020-11" db="EMBL/GenBank/DDBJ databases">
        <authorList>
            <person name="Tran Van P."/>
        </authorList>
    </citation>
    <scope>NUCLEOTIDE SEQUENCE</scope>
</reference>
<evidence type="ECO:0000313" key="1">
    <source>
        <dbReference type="EMBL" id="CAD7659072.1"/>
    </source>
</evidence>
<accession>A0A7R9MFQ8</accession>